<organism evidence="1 2">
    <name type="scientific">Phytophthora citrophthora</name>
    <dbReference type="NCBI Taxonomy" id="4793"/>
    <lineage>
        <taxon>Eukaryota</taxon>
        <taxon>Sar</taxon>
        <taxon>Stramenopiles</taxon>
        <taxon>Oomycota</taxon>
        <taxon>Peronosporomycetes</taxon>
        <taxon>Peronosporales</taxon>
        <taxon>Peronosporaceae</taxon>
        <taxon>Phytophthora</taxon>
    </lineage>
</organism>
<dbReference type="Proteomes" id="UP001259832">
    <property type="component" value="Unassembled WGS sequence"/>
</dbReference>
<comment type="caution">
    <text evidence="1">The sequence shown here is derived from an EMBL/GenBank/DDBJ whole genome shotgun (WGS) entry which is preliminary data.</text>
</comment>
<proteinExistence type="predicted"/>
<gene>
    <name evidence="1" type="ORF">P3T76_009766</name>
</gene>
<reference evidence="1" key="1">
    <citation type="submission" date="2023-08" db="EMBL/GenBank/DDBJ databases">
        <title>Reference Genome Resource for the Citrus Pathogen Phytophthora citrophthora.</title>
        <authorList>
            <person name="Moller H."/>
            <person name="Coetzee B."/>
            <person name="Rose L.J."/>
            <person name="Van Niekerk J.M."/>
        </authorList>
    </citation>
    <scope>NUCLEOTIDE SEQUENCE</scope>
    <source>
        <strain evidence="1">STE-U-9442</strain>
    </source>
</reference>
<name>A0AAD9GER2_9STRA</name>
<dbReference type="AlphaFoldDB" id="A0AAD9GER2"/>
<accession>A0AAD9GER2</accession>
<protein>
    <submittedName>
        <fullName evidence="1">Uncharacterized protein</fullName>
    </submittedName>
</protein>
<keyword evidence="2" id="KW-1185">Reference proteome</keyword>
<dbReference type="EMBL" id="JASMQC010000020">
    <property type="protein sequence ID" value="KAK1936988.1"/>
    <property type="molecule type" value="Genomic_DNA"/>
</dbReference>
<evidence type="ECO:0000313" key="1">
    <source>
        <dbReference type="EMBL" id="KAK1936988.1"/>
    </source>
</evidence>
<sequence length="82" mass="9062">MQKILSSKSDDTADAVMVLSRNEVDDIFEQDQSALAKDVPGYNSNMSPNEFGTAVLSTSKLSTHDQQMLILGYSWYLSLSNL</sequence>
<evidence type="ECO:0000313" key="2">
    <source>
        <dbReference type="Proteomes" id="UP001259832"/>
    </source>
</evidence>